<name>A0A8X6YV37_9ARAC</name>
<dbReference type="EMBL" id="BMAV01022516">
    <property type="protein sequence ID" value="GFY77581.1"/>
    <property type="molecule type" value="Genomic_DNA"/>
</dbReference>
<sequence length="98" mass="11303">MGSEISLKSHSYHRSERSVWLHKQKKDAPIVEDLGRQKLGWNAVPEKISFGLPTERKPDNSSFSFLDTYKNNLSPSDLHPMAKKTNLWEHRRLASLMA</sequence>
<accession>A0A8X6YV37</accession>
<gene>
    <name evidence="1" type="ORF">TNIN_188811</name>
</gene>
<organism evidence="1 2">
    <name type="scientific">Trichonephila inaurata madagascariensis</name>
    <dbReference type="NCBI Taxonomy" id="2747483"/>
    <lineage>
        <taxon>Eukaryota</taxon>
        <taxon>Metazoa</taxon>
        <taxon>Ecdysozoa</taxon>
        <taxon>Arthropoda</taxon>
        <taxon>Chelicerata</taxon>
        <taxon>Arachnida</taxon>
        <taxon>Araneae</taxon>
        <taxon>Araneomorphae</taxon>
        <taxon>Entelegynae</taxon>
        <taxon>Araneoidea</taxon>
        <taxon>Nephilidae</taxon>
        <taxon>Trichonephila</taxon>
        <taxon>Trichonephila inaurata</taxon>
    </lineage>
</organism>
<keyword evidence="2" id="KW-1185">Reference proteome</keyword>
<reference evidence="1" key="1">
    <citation type="submission" date="2020-08" db="EMBL/GenBank/DDBJ databases">
        <title>Multicomponent nature underlies the extraordinary mechanical properties of spider dragline silk.</title>
        <authorList>
            <person name="Kono N."/>
            <person name="Nakamura H."/>
            <person name="Mori M."/>
            <person name="Yoshida Y."/>
            <person name="Ohtoshi R."/>
            <person name="Malay A.D."/>
            <person name="Moran D.A.P."/>
            <person name="Tomita M."/>
            <person name="Numata K."/>
            <person name="Arakawa K."/>
        </authorList>
    </citation>
    <scope>NUCLEOTIDE SEQUENCE</scope>
</reference>
<evidence type="ECO:0000313" key="2">
    <source>
        <dbReference type="Proteomes" id="UP000886998"/>
    </source>
</evidence>
<evidence type="ECO:0000313" key="1">
    <source>
        <dbReference type="EMBL" id="GFY77581.1"/>
    </source>
</evidence>
<dbReference type="Proteomes" id="UP000886998">
    <property type="component" value="Unassembled WGS sequence"/>
</dbReference>
<comment type="caution">
    <text evidence="1">The sequence shown here is derived from an EMBL/GenBank/DDBJ whole genome shotgun (WGS) entry which is preliminary data.</text>
</comment>
<dbReference type="AlphaFoldDB" id="A0A8X6YV37"/>
<proteinExistence type="predicted"/>
<protein>
    <submittedName>
        <fullName evidence="1">Uncharacterized protein</fullName>
    </submittedName>
</protein>